<reference evidence="2" key="1">
    <citation type="journal article" date="2017" name="Nat. Ecol. Evol.">
        <title>Genome expansion and lineage-specific genetic innovations in the forest pathogenic fungi Armillaria.</title>
        <authorList>
            <person name="Sipos G."/>
            <person name="Prasanna A.N."/>
            <person name="Walter M.C."/>
            <person name="O'Connor E."/>
            <person name="Balint B."/>
            <person name="Krizsan K."/>
            <person name="Kiss B."/>
            <person name="Hess J."/>
            <person name="Varga T."/>
            <person name="Slot J."/>
            <person name="Riley R."/>
            <person name="Boka B."/>
            <person name="Rigling D."/>
            <person name="Barry K."/>
            <person name="Lee J."/>
            <person name="Mihaltcheva S."/>
            <person name="LaButti K."/>
            <person name="Lipzen A."/>
            <person name="Waldron R."/>
            <person name="Moloney N.M."/>
            <person name="Sperisen C."/>
            <person name="Kredics L."/>
            <person name="Vagvoelgyi C."/>
            <person name="Patrignani A."/>
            <person name="Fitzpatrick D."/>
            <person name="Nagy I."/>
            <person name="Doyle S."/>
            <person name="Anderson J.B."/>
            <person name="Grigoriev I.V."/>
            <person name="Gueldener U."/>
            <person name="Muensterkoetter M."/>
            <person name="Nagy L.G."/>
        </authorList>
    </citation>
    <scope>NUCLEOTIDE SEQUENCE [LARGE SCALE GENOMIC DNA]</scope>
    <source>
        <strain evidence="2">Ar21-2</strain>
    </source>
</reference>
<dbReference type="EMBL" id="KZ293692">
    <property type="protein sequence ID" value="PBK85221.1"/>
    <property type="molecule type" value="Genomic_DNA"/>
</dbReference>
<dbReference type="Proteomes" id="UP000217790">
    <property type="component" value="Unassembled WGS sequence"/>
</dbReference>
<dbReference type="OrthoDB" id="3237761at2759"/>
<protein>
    <submittedName>
        <fullName evidence="1">Uncharacterized protein</fullName>
    </submittedName>
</protein>
<keyword evidence="2" id="KW-1185">Reference proteome</keyword>
<gene>
    <name evidence="1" type="ORF">ARMGADRAFT_1036515</name>
</gene>
<dbReference type="InParanoid" id="A0A2H3CQ89"/>
<dbReference type="AlphaFoldDB" id="A0A2H3CQ89"/>
<accession>A0A2H3CQ89</accession>
<evidence type="ECO:0000313" key="1">
    <source>
        <dbReference type="EMBL" id="PBK85221.1"/>
    </source>
</evidence>
<organism evidence="1 2">
    <name type="scientific">Armillaria gallica</name>
    <name type="common">Bulbous honey fungus</name>
    <name type="synonym">Armillaria bulbosa</name>
    <dbReference type="NCBI Taxonomy" id="47427"/>
    <lineage>
        <taxon>Eukaryota</taxon>
        <taxon>Fungi</taxon>
        <taxon>Dikarya</taxon>
        <taxon>Basidiomycota</taxon>
        <taxon>Agaricomycotina</taxon>
        <taxon>Agaricomycetes</taxon>
        <taxon>Agaricomycetidae</taxon>
        <taxon>Agaricales</taxon>
        <taxon>Marasmiineae</taxon>
        <taxon>Physalacriaceae</taxon>
        <taxon>Armillaria</taxon>
    </lineage>
</organism>
<evidence type="ECO:0000313" key="2">
    <source>
        <dbReference type="Proteomes" id="UP000217790"/>
    </source>
</evidence>
<sequence length="108" mass="12338">MPRLQDGFFSFDTAILSRIKYLSQRVEQKKSGSRVSFYDSTGRLVNGTVQSITRTSDGVQLVLIKRDNGGTVTLPLDNNGNDPYYLLDNYTRRKVLTYLSMVYGWEET</sequence>
<name>A0A2H3CQ89_ARMGA</name>
<proteinExistence type="predicted"/>